<evidence type="ECO:0000313" key="2">
    <source>
        <dbReference type="EMBL" id="KLU07624.1"/>
    </source>
</evidence>
<dbReference type="Pfam" id="PF07586">
    <property type="entry name" value="HXXSHH"/>
    <property type="match status" value="1"/>
</dbReference>
<name>A0A0J1EQ54_RHOIS</name>
<dbReference type="AlphaFoldDB" id="A0A0J1EQ54"/>
<evidence type="ECO:0000256" key="1">
    <source>
        <dbReference type="SAM" id="MobiDB-lite"/>
    </source>
</evidence>
<reference evidence="2" key="1">
    <citation type="submission" date="2015-05" db="EMBL/GenBank/DDBJ databases">
        <title>Permanent draft genome of Rhodopirellula islandicus K833.</title>
        <authorList>
            <person name="Kizina J."/>
            <person name="Richter M."/>
            <person name="Glockner F.O."/>
            <person name="Harder J."/>
        </authorList>
    </citation>
    <scope>NUCLEOTIDE SEQUENCE [LARGE SCALE GENOMIC DNA]</scope>
    <source>
        <strain evidence="2">K833</strain>
    </source>
</reference>
<evidence type="ECO:0000313" key="3">
    <source>
        <dbReference type="Proteomes" id="UP000036367"/>
    </source>
</evidence>
<feature type="compositionally biased region" description="Basic and acidic residues" evidence="1">
    <location>
        <begin position="248"/>
        <end position="268"/>
    </location>
</feature>
<dbReference type="RefSeq" id="WP_047812437.1">
    <property type="nucleotide sequence ID" value="NZ_LECT01000005.1"/>
</dbReference>
<dbReference type="EMBL" id="LECT01000005">
    <property type="protein sequence ID" value="KLU07624.1"/>
    <property type="molecule type" value="Genomic_DNA"/>
</dbReference>
<gene>
    <name evidence="2" type="ORF">RISK_000301</name>
</gene>
<evidence type="ECO:0008006" key="4">
    <source>
        <dbReference type="Google" id="ProtNLM"/>
    </source>
</evidence>
<dbReference type="OrthoDB" id="9146593at2"/>
<comment type="caution">
    <text evidence="2">The sequence shown here is derived from an EMBL/GenBank/DDBJ whole genome shotgun (WGS) entry which is preliminary data.</text>
</comment>
<protein>
    <recommendedName>
        <fullName evidence="4">Protein containing DUF1552</fullName>
    </recommendedName>
</protein>
<sequence length="440" mass="48482">MNPAVNRRTLLRGAGVAMALPWLESIPVWGRETMVGNDAAETPQRFAALFMGCGINADHWWAKGAGTDMELGKSLAPMEPLKHKMNFITGLFNENATGVGIHPGQTGNILSGASLKKGSELRGGISMDQMLANHFQDQTAVPSLVLGCEQPVTGYHETNFSMAYSSHISWQNATSPVPMEVYPSLAFDALFDNQGSRRNESILDRVGEDAASLRRQVSSADRAKLEEFLSSVREVERRAASMRAAHSKASDRAKDQGKPIHAMKRPDDGLPEDIREHMRLMCDIVALGFQTDKARVATLLLNRDLSGLFYPFLDVKSTHHSASHSDRSDAYERISRYYCSQYAYLAGKLDAMPEGDATVLDHSCLLFLSSMWSGNAHDSSKLPVLLTGGLSGNLETGRVLDYLEESDDDRKLCSMYLSIMDRMGVELDDFGDAEKRLARL</sequence>
<feature type="region of interest" description="Disordered" evidence="1">
    <location>
        <begin position="240"/>
        <end position="268"/>
    </location>
</feature>
<dbReference type="Proteomes" id="UP000036367">
    <property type="component" value="Unassembled WGS sequence"/>
</dbReference>
<accession>A0A0J1EQ54</accession>
<dbReference type="InterPro" id="IPR011447">
    <property type="entry name" value="DUF1552"/>
</dbReference>
<keyword evidence="3" id="KW-1185">Reference proteome</keyword>
<dbReference type="STRING" id="595434.RISK_000301"/>
<dbReference type="PATRIC" id="fig|595434.4.peg.286"/>
<proteinExistence type="predicted"/>
<organism evidence="2 3">
    <name type="scientific">Rhodopirellula islandica</name>
    <dbReference type="NCBI Taxonomy" id="595434"/>
    <lineage>
        <taxon>Bacteria</taxon>
        <taxon>Pseudomonadati</taxon>
        <taxon>Planctomycetota</taxon>
        <taxon>Planctomycetia</taxon>
        <taxon>Pirellulales</taxon>
        <taxon>Pirellulaceae</taxon>
        <taxon>Rhodopirellula</taxon>
    </lineage>
</organism>